<accession>A0A916XXR5</accession>
<evidence type="ECO:0000313" key="2">
    <source>
        <dbReference type="EMBL" id="GGD20100.1"/>
    </source>
</evidence>
<reference evidence="2" key="2">
    <citation type="submission" date="2020-09" db="EMBL/GenBank/DDBJ databases">
        <authorList>
            <person name="Sun Q."/>
            <person name="Zhou Y."/>
        </authorList>
    </citation>
    <scope>NUCLEOTIDE SEQUENCE</scope>
    <source>
        <strain evidence="2">CGMCC 1.15493</strain>
    </source>
</reference>
<gene>
    <name evidence="2" type="ORF">GCM10011335_23770</name>
</gene>
<keyword evidence="1" id="KW-0732">Signal</keyword>
<protein>
    <submittedName>
        <fullName evidence="2">Uncharacterized protein</fullName>
    </submittedName>
</protein>
<evidence type="ECO:0000256" key="1">
    <source>
        <dbReference type="SAM" id="SignalP"/>
    </source>
</evidence>
<keyword evidence="3" id="KW-1185">Reference proteome</keyword>
<organism evidence="2 3">
    <name type="scientific">Aureimonas glaciei</name>
    <dbReference type="NCBI Taxonomy" id="1776957"/>
    <lineage>
        <taxon>Bacteria</taxon>
        <taxon>Pseudomonadati</taxon>
        <taxon>Pseudomonadota</taxon>
        <taxon>Alphaproteobacteria</taxon>
        <taxon>Hyphomicrobiales</taxon>
        <taxon>Aurantimonadaceae</taxon>
        <taxon>Aureimonas</taxon>
    </lineage>
</organism>
<comment type="caution">
    <text evidence="2">The sequence shown here is derived from an EMBL/GenBank/DDBJ whole genome shotgun (WGS) entry which is preliminary data.</text>
</comment>
<dbReference type="RefSeq" id="WP_188850839.1">
    <property type="nucleotide sequence ID" value="NZ_BMJJ01000005.1"/>
</dbReference>
<proteinExistence type="predicted"/>
<dbReference type="AlphaFoldDB" id="A0A916XXR5"/>
<feature type="signal peptide" evidence="1">
    <location>
        <begin position="1"/>
        <end position="19"/>
    </location>
</feature>
<dbReference type="Proteomes" id="UP000613160">
    <property type="component" value="Unassembled WGS sequence"/>
</dbReference>
<sequence length="113" mass="11875">MWKFIAAIALLVSAAPASAETAAEFIKADNPTVIKDVGGNTSPSDAMLVGVINDGSRRDGFAEYVCLATSDFPDRPRVVRVMDVAAGARGEWKVLGQATCAEPGSDETVVEFN</sequence>
<reference evidence="2" key="1">
    <citation type="journal article" date="2014" name="Int. J. Syst. Evol. Microbiol.">
        <title>Complete genome sequence of Corynebacterium casei LMG S-19264T (=DSM 44701T), isolated from a smear-ripened cheese.</title>
        <authorList>
            <consortium name="US DOE Joint Genome Institute (JGI-PGF)"/>
            <person name="Walter F."/>
            <person name="Albersmeier A."/>
            <person name="Kalinowski J."/>
            <person name="Ruckert C."/>
        </authorList>
    </citation>
    <scope>NUCLEOTIDE SEQUENCE</scope>
    <source>
        <strain evidence="2">CGMCC 1.15493</strain>
    </source>
</reference>
<dbReference type="EMBL" id="BMJJ01000005">
    <property type="protein sequence ID" value="GGD20100.1"/>
    <property type="molecule type" value="Genomic_DNA"/>
</dbReference>
<feature type="chain" id="PRO_5037080779" evidence="1">
    <location>
        <begin position="20"/>
        <end position="113"/>
    </location>
</feature>
<name>A0A916XXR5_9HYPH</name>
<evidence type="ECO:0000313" key="3">
    <source>
        <dbReference type="Proteomes" id="UP000613160"/>
    </source>
</evidence>